<dbReference type="Gene3D" id="3.40.50.620">
    <property type="entry name" value="HUPs"/>
    <property type="match status" value="1"/>
</dbReference>
<dbReference type="eggNOG" id="ENOG502RYEB">
    <property type="taxonomic scope" value="Eukaryota"/>
</dbReference>
<dbReference type="InterPro" id="IPR006016">
    <property type="entry name" value="UspA"/>
</dbReference>
<dbReference type="EMBL" id="FP929065">
    <property type="protein sequence ID" value="CBX90992.1"/>
    <property type="molecule type" value="Genomic_DNA"/>
</dbReference>
<evidence type="ECO:0000313" key="3">
    <source>
        <dbReference type="EMBL" id="CBX90992.1"/>
    </source>
</evidence>
<evidence type="ECO:0000259" key="2">
    <source>
        <dbReference type="Pfam" id="PF00582"/>
    </source>
</evidence>
<dbReference type="OrthoDB" id="843225at2759"/>
<feature type="compositionally biased region" description="Polar residues" evidence="1">
    <location>
        <begin position="162"/>
        <end position="173"/>
    </location>
</feature>
<dbReference type="SUPFAM" id="SSF52402">
    <property type="entry name" value="Adenine nucleotide alpha hydrolases-like"/>
    <property type="match status" value="1"/>
</dbReference>
<evidence type="ECO:0000313" key="4">
    <source>
        <dbReference type="Proteomes" id="UP000002668"/>
    </source>
</evidence>
<feature type="region of interest" description="Disordered" evidence="1">
    <location>
        <begin position="197"/>
        <end position="233"/>
    </location>
</feature>
<organism evidence="4">
    <name type="scientific">Leptosphaeria maculans (strain JN3 / isolate v23.1.3 / race Av1-4-5-6-7-8)</name>
    <name type="common">Blackleg fungus</name>
    <name type="synonym">Phoma lingam</name>
    <dbReference type="NCBI Taxonomy" id="985895"/>
    <lineage>
        <taxon>Eukaryota</taxon>
        <taxon>Fungi</taxon>
        <taxon>Dikarya</taxon>
        <taxon>Ascomycota</taxon>
        <taxon>Pezizomycotina</taxon>
        <taxon>Dothideomycetes</taxon>
        <taxon>Pleosporomycetidae</taxon>
        <taxon>Pleosporales</taxon>
        <taxon>Pleosporineae</taxon>
        <taxon>Leptosphaeriaceae</taxon>
        <taxon>Plenodomus</taxon>
        <taxon>Plenodomus lingam/Leptosphaeria maculans species complex</taxon>
    </lineage>
</organism>
<reference evidence="4" key="1">
    <citation type="journal article" date="2011" name="Nat. Commun.">
        <title>Effector diversification within compartments of the Leptosphaeria maculans genome affected by Repeat-Induced Point mutations.</title>
        <authorList>
            <person name="Rouxel T."/>
            <person name="Grandaubert J."/>
            <person name="Hane J.K."/>
            <person name="Hoede C."/>
            <person name="van de Wouw A.P."/>
            <person name="Couloux A."/>
            <person name="Dominguez V."/>
            <person name="Anthouard V."/>
            <person name="Bally P."/>
            <person name="Bourras S."/>
            <person name="Cozijnsen A.J."/>
            <person name="Ciuffetti L.M."/>
            <person name="Degrave A."/>
            <person name="Dilmaghani A."/>
            <person name="Duret L."/>
            <person name="Fudal I."/>
            <person name="Goodwin S.B."/>
            <person name="Gout L."/>
            <person name="Glaser N."/>
            <person name="Linglin J."/>
            <person name="Kema G.H.J."/>
            <person name="Lapalu N."/>
            <person name="Lawrence C.B."/>
            <person name="May K."/>
            <person name="Meyer M."/>
            <person name="Ollivier B."/>
            <person name="Poulain J."/>
            <person name="Schoch C.L."/>
            <person name="Simon A."/>
            <person name="Spatafora J.W."/>
            <person name="Stachowiak A."/>
            <person name="Turgeon B.G."/>
            <person name="Tyler B.M."/>
            <person name="Vincent D."/>
            <person name="Weissenbach J."/>
            <person name="Amselem J."/>
            <person name="Quesneville H."/>
            <person name="Oliver R.P."/>
            <person name="Wincker P."/>
            <person name="Balesdent M.-H."/>
            <person name="Howlett B.J."/>
        </authorList>
    </citation>
    <scope>NUCLEOTIDE SEQUENCE [LARGE SCALE GENOMIC DNA]</scope>
    <source>
        <strain evidence="4">JN3 / isolate v23.1.3 / race Av1-4-5-6-7-8</strain>
    </source>
</reference>
<accession>E4ZIH1</accession>
<dbReference type="STRING" id="985895.E4ZIH1"/>
<dbReference type="PANTHER" id="PTHR47815">
    <property type="entry name" value="UNIVERSAL STRESS PROTEIN A FAMILY PROTEIN C25B2.10"/>
    <property type="match status" value="1"/>
</dbReference>
<dbReference type="Proteomes" id="UP000002668">
    <property type="component" value="Genome"/>
</dbReference>
<keyword evidence="4" id="KW-1185">Reference proteome</keyword>
<dbReference type="HOGENOM" id="CLU_018542_0_0_1"/>
<feature type="region of interest" description="Disordered" evidence="1">
    <location>
        <begin position="446"/>
        <end position="599"/>
    </location>
</feature>
<proteinExistence type="predicted"/>
<feature type="compositionally biased region" description="Polar residues" evidence="1">
    <location>
        <begin position="530"/>
        <end position="541"/>
    </location>
</feature>
<dbReference type="CDD" id="cd23659">
    <property type="entry name" value="USP_At3g01520-like"/>
    <property type="match status" value="1"/>
</dbReference>
<dbReference type="GeneID" id="13285631"/>
<dbReference type="PANTHER" id="PTHR47815:SF1">
    <property type="entry name" value="UNIVERSAL STRESS PROTEIN A FAMILY PROTEIN C25B2.10"/>
    <property type="match status" value="1"/>
</dbReference>
<dbReference type="AlphaFoldDB" id="E4ZIH1"/>
<dbReference type="InParanoid" id="E4ZIH1"/>
<feature type="domain" description="UspA" evidence="2">
    <location>
        <begin position="266"/>
        <end position="403"/>
    </location>
</feature>
<dbReference type="Pfam" id="PF00582">
    <property type="entry name" value="Usp"/>
    <property type="match status" value="1"/>
</dbReference>
<sequence length="599" mass="65344">MKTLQTLLAVLGDNSLILDAALAWIQLAKAPDQQSPNVHVFRARPVNSQLKTSQQVYLQHILPIVVGLQKSREEERGAEEILYPIYGVDGHFYFTCANDGAGLLVTTDHASPTLPANLECLTQPFTRLARLPLGLSTVLVAQCSPSSFTPPSMPASMGGSPTLQPASPASPTAQYRVSPLLLPTGAKDNEEPRRPSIQFLAHRNTSLPRGNPKPREKRRLSSPPPPPVFQPRVSFDTFDKPADFIEESSFTLIRKHKDYEYTKRSRTFLCGFDENEYSVYALQWLINELVDDGDEIVCLRVVEKEDAIAGDRSVETGRYRTEAEATMNDIQNRNHDNKAINLILEFSIGKVNKVIDDMINLYEPAILVVGTRGKSLGGFQGLLPGSVSKYCLQHSPVPVIVVRPTTKRDKARNKRANDPDRQGYRDILAKSESLYDVNSPRNSFFANEEEASAVPGAATTPKPTTETHPLAQVARARDSSDDEAENGASALPEDPKSPGFLMKSPHLQNLDSPELSDASSFSDEEDAGAMSTQTRPSTTGTGEVAAEMESVKLGQEGESETSSMDYVDKIIRAGTPKPSEDGRETGSEPVSPKGAGGTT</sequence>
<protein>
    <recommendedName>
        <fullName evidence="2">UspA domain-containing protein</fullName>
    </recommendedName>
</protein>
<name>E4ZIH1_LEPMJ</name>
<feature type="region of interest" description="Disordered" evidence="1">
    <location>
        <begin position="149"/>
        <end position="173"/>
    </location>
</feature>
<evidence type="ECO:0000256" key="1">
    <source>
        <dbReference type="SAM" id="MobiDB-lite"/>
    </source>
</evidence>
<dbReference type="VEuPathDB" id="FungiDB:LEMA_P060260.1"/>
<feature type="region of interest" description="Disordered" evidence="1">
    <location>
        <begin position="405"/>
        <end position="425"/>
    </location>
</feature>
<dbReference type="InterPro" id="IPR014729">
    <property type="entry name" value="Rossmann-like_a/b/a_fold"/>
</dbReference>
<gene>
    <name evidence="3" type="ORF">LEMA_P060260.1</name>
</gene>
<feature type="compositionally biased region" description="Basic and acidic residues" evidence="1">
    <location>
        <begin position="415"/>
        <end position="425"/>
    </location>
</feature>